<evidence type="ECO:0000313" key="2">
    <source>
        <dbReference type="EMBL" id="KAJ8601109.1"/>
    </source>
</evidence>
<dbReference type="PANTHER" id="PTHR13369">
    <property type="match status" value="1"/>
</dbReference>
<dbReference type="GO" id="GO:0005737">
    <property type="term" value="C:cytoplasm"/>
    <property type="evidence" value="ECO:0007669"/>
    <property type="project" value="TreeGrafter"/>
</dbReference>
<dbReference type="PANTHER" id="PTHR13369:SF0">
    <property type="entry name" value="GLUTATHIONE S-TRANSFERASE C-TERMINAL DOMAIN-CONTAINING PROTEIN"/>
    <property type="match status" value="1"/>
</dbReference>
<dbReference type="Proteomes" id="UP001230188">
    <property type="component" value="Unassembled WGS sequence"/>
</dbReference>
<dbReference type="InterPro" id="IPR025714">
    <property type="entry name" value="Methyltranfer_dom"/>
</dbReference>
<proteinExistence type="predicted"/>
<dbReference type="AlphaFoldDB" id="A0AAD7XK41"/>
<organism evidence="2 3">
    <name type="scientific">Chrysophaeum taylorii</name>
    <dbReference type="NCBI Taxonomy" id="2483200"/>
    <lineage>
        <taxon>Eukaryota</taxon>
        <taxon>Sar</taxon>
        <taxon>Stramenopiles</taxon>
        <taxon>Ochrophyta</taxon>
        <taxon>Pelagophyceae</taxon>
        <taxon>Pelagomonadales</taxon>
        <taxon>Pelagomonadaceae</taxon>
        <taxon>Chrysophaeum</taxon>
    </lineage>
</organism>
<evidence type="ECO:0000313" key="3">
    <source>
        <dbReference type="Proteomes" id="UP001230188"/>
    </source>
</evidence>
<name>A0AAD7XK41_9STRA</name>
<dbReference type="SUPFAM" id="SSF53335">
    <property type="entry name" value="S-adenosyl-L-methionine-dependent methyltransferases"/>
    <property type="match status" value="1"/>
</dbReference>
<protein>
    <recommendedName>
        <fullName evidence="1">Methyltransferase domain-containing protein</fullName>
    </recommendedName>
</protein>
<feature type="domain" description="Methyltransferase" evidence="1">
    <location>
        <begin position="53"/>
        <end position="170"/>
    </location>
</feature>
<dbReference type="InterPro" id="IPR029063">
    <property type="entry name" value="SAM-dependent_MTases_sf"/>
</dbReference>
<dbReference type="Pfam" id="PF13679">
    <property type="entry name" value="Methyltransf_32"/>
    <property type="match status" value="1"/>
</dbReference>
<evidence type="ECO:0000259" key="1">
    <source>
        <dbReference type="Pfam" id="PF13679"/>
    </source>
</evidence>
<comment type="caution">
    <text evidence="2">The sequence shown here is derived from an EMBL/GenBank/DDBJ whole genome shotgun (WGS) entry which is preliminary data.</text>
</comment>
<keyword evidence="3" id="KW-1185">Reference proteome</keyword>
<sequence length="261" mass="28947">MRLDGYAGRRRLGLSDLRRFESESLFDRSARVVCGAQCVAKKELYENWACAAAIHEHFFSRAMAPRVVVDVCGGHGLLGWFLLVMTSQTRCFAVDPRIPKSAATLRDAFGREWPGLGSRHRYLEARAEDLSLGPHALVVALHACGGLTDDVLLAAVDGRAHAAVVPCCHSLRGYRLPVRVDRLDDIDRTRCAFMTDHGYDVVSHFLPAHLTPKNQVLFAARPFSNGLSHDDDDDVGLPLRSPLREALGPARLPSLAWSRWR</sequence>
<accession>A0AAD7XK41</accession>
<gene>
    <name evidence="2" type="ORF">CTAYLR_007841</name>
</gene>
<dbReference type="EMBL" id="JAQMWT010000453">
    <property type="protein sequence ID" value="KAJ8601109.1"/>
    <property type="molecule type" value="Genomic_DNA"/>
</dbReference>
<reference evidence="2" key="1">
    <citation type="submission" date="2023-01" db="EMBL/GenBank/DDBJ databases">
        <title>Metagenome sequencing of chrysophaentin producing Chrysophaeum taylorii.</title>
        <authorList>
            <person name="Davison J."/>
            <person name="Bewley C."/>
        </authorList>
    </citation>
    <scope>NUCLEOTIDE SEQUENCE</scope>
    <source>
        <strain evidence="2">NIES-1699</strain>
    </source>
</reference>